<gene>
    <name evidence="1" type="ORF">PGLA1383_LOCUS9306</name>
</gene>
<dbReference type="AlphaFoldDB" id="A0A813DN61"/>
<reference evidence="1" key="1">
    <citation type="submission" date="2021-02" db="EMBL/GenBank/DDBJ databases">
        <authorList>
            <person name="Dougan E. K."/>
            <person name="Rhodes N."/>
            <person name="Thang M."/>
            <person name="Chan C."/>
        </authorList>
    </citation>
    <scope>NUCLEOTIDE SEQUENCE</scope>
</reference>
<organism evidence="1 2">
    <name type="scientific">Polarella glacialis</name>
    <name type="common">Dinoflagellate</name>
    <dbReference type="NCBI Taxonomy" id="89957"/>
    <lineage>
        <taxon>Eukaryota</taxon>
        <taxon>Sar</taxon>
        <taxon>Alveolata</taxon>
        <taxon>Dinophyceae</taxon>
        <taxon>Suessiales</taxon>
        <taxon>Suessiaceae</taxon>
        <taxon>Polarella</taxon>
    </lineage>
</organism>
<dbReference type="Proteomes" id="UP000654075">
    <property type="component" value="Unassembled WGS sequence"/>
</dbReference>
<dbReference type="EMBL" id="CAJNNV010004361">
    <property type="protein sequence ID" value="CAE8590588.1"/>
    <property type="molecule type" value="Genomic_DNA"/>
</dbReference>
<sequence length="112" mass="12804">MVINHNESDAAVYIFAPKLDRLTPIQRSYDHLSQFAACSCLQQRCWSATVFLFQVPAVNTPFQDSCNNKQPNVALSLSMIYRYELHINCLVLNAGSYTRHVDTATQHMQMHL</sequence>
<evidence type="ECO:0000313" key="1">
    <source>
        <dbReference type="EMBL" id="CAE8590588.1"/>
    </source>
</evidence>
<accession>A0A813DN61</accession>
<keyword evidence="2" id="KW-1185">Reference proteome</keyword>
<protein>
    <submittedName>
        <fullName evidence="1">Uncharacterized protein</fullName>
    </submittedName>
</protein>
<name>A0A813DN61_POLGL</name>
<evidence type="ECO:0000313" key="2">
    <source>
        <dbReference type="Proteomes" id="UP000654075"/>
    </source>
</evidence>
<proteinExistence type="predicted"/>
<comment type="caution">
    <text evidence="1">The sequence shown here is derived from an EMBL/GenBank/DDBJ whole genome shotgun (WGS) entry which is preliminary data.</text>
</comment>